<dbReference type="HOGENOM" id="CLU_2289816_0_0_7"/>
<organism evidence="1 2">
    <name type="scientific">Sorangium cellulosum (strain So ce56)</name>
    <name type="common">Polyangium cellulosum (strain So ce56)</name>
    <dbReference type="NCBI Taxonomy" id="448385"/>
    <lineage>
        <taxon>Bacteria</taxon>
        <taxon>Pseudomonadati</taxon>
        <taxon>Myxococcota</taxon>
        <taxon>Polyangia</taxon>
        <taxon>Polyangiales</taxon>
        <taxon>Polyangiaceae</taxon>
        <taxon>Sorangium</taxon>
    </lineage>
</organism>
<dbReference type="EMBL" id="AM746676">
    <property type="protein sequence ID" value="CAN95706.1"/>
    <property type="molecule type" value="Genomic_DNA"/>
</dbReference>
<gene>
    <name evidence="1" type="ordered locus">sce5543</name>
</gene>
<proteinExistence type="predicted"/>
<dbReference type="RefSeq" id="WP_012238173.1">
    <property type="nucleotide sequence ID" value="NC_010162.1"/>
</dbReference>
<reference evidence="1 2" key="1">
    <citation type="journal article" date="2007" name="Nat. Biotechnol.">
        <title>Complete genome sequence of the myxobacterium Sorangium cellulosum.</title>
        <authorList>
            <person name="Schneiker S."/>
            <person name="Perlova O."/>
            <person name="Kaiser O."/>
            <person name="Gerth K."/>
            <person name="Alici A."/>
            <person name="Altmeyer M.O."/>
            <person name="Bartels D."/>
            <person name="Bekel T."/>
            <person name="Beyer S."/>
            <person name="Bode E."/>
            <person name="Bode H.B."/>
            <person name="Bolten C.J."/>
            <person name="Choudhuri J.V."/>
            <person name="Doss S."/>
            <person name="Elnakady Y.A."/>
            <person name="Frank B."/>
            <person name="Gaigalat L."/>
            <person name="Goesmann A."/>
            <person name="Groeger C."/>
            <person name="Gross F."/>
            <person name="Jelsbak L."/>
            <person name="Jelsbak L."/>
            <person name="Kalinowski J."/>
            <person name="Kegler C."/>
            <person name="Knauber T."/>
            <person name="Konietzny S."/>
            <person name="Kopp M."/>
            <person name="Krause L."/>
            <person name="Krug D."/>
            <person name="Linke B."/>
            <person name="Mahmud T."/>
            <person name="Martinez-Arias R."/>
            <person name="McHardy A.C."/>
            <person name="Merai M."/>
            <person name="Meyer F."/>
            <person name="Mormann S."/>
            <person name="Munoz-Dorado J."/>
            <person name="Perez J."/>
            <person name="Pradella S."/>
            <person name="Rachid S."/>
            <person name="Raddatz G."/>
            <person name="Rosenau F."/>
            <person name="Rueckert C."/>
            <person name="Sasse F."/>
            <person name="Scharfe M."/>
            <person name="Schuster S.C."/>
            <person name="Suen G."/>
            <person name="Treuner-Lange A."/>
            <person name="Velicer G.J."/>
            <person name="Vorholter F.-J."/>
            <person name="Weissman K.J."/>
            <person name="Welch R.D."/>
            <person name="Wenzel S.C."/>
            <person name="Whitworth D.E."/>
            <person name="Wilhelm S."/>
            <person name="Wittmann C."/>
            <person name="Bloecker H."/>
            <person name="Puehler A."/>
            <person name="Mueller R."/>
        </authorList>
    </citation>
    <scope>NUCLEOTIDE SEQUENCE [LARGE SCALE GENOMIC DNA]</scope>
    <source>
        <strain evidence="2">So ce56</strain>
    </source>
</reference>
<sequence length="101" mass="11603">MTKQYVDAVIRGDFQDAQRIFERLPQKGRLRSFDPGQILVEHRADYHDRVLTWLGVEGMKGAWRAAVNGRWVLYGFDDNIVLSPCISADDQQALVRHGFVD</sequence>
<keyword evidence="2" id="KW-1185">Reference proteome</keyword>
<accession>A9G2Z9</accession>
<dbReference type="BioCyc" id="SCEL448385:SCE_RS28440-MONOMER"/>
<name>A9G2Z9_SORC5</name>
<dbReference type="Proteomes" id="UP000002139">
    <property type="component" value="Chromosome"/>
</dbReference>
<protein>
    <submittedName>
        <fullName evidence="1">Uncharacterized protein</fullName>
    </submittedName>
</protein>
<evidence type="ECO:0000313" key="2">
    <source>
        <dbReference type="Proteomes" id="UP000002139"/>
    </source>
</evidence>
<dbReference type="KEGG" id="scl:sce5543"/>
<evidence type="ECO:0000313" key="1">
    <source>
        <dbReference type="EMBL" id="CAN95706.1"/>
    </source>
</evidence>
<dbReference type="AlphaFoldDB" id="A9G2Z9"/>